<accession>A0A3D9D2F2</accession>
<dbReference type="SUPFAM" id="SSF53756">
    <property type="entry name" value="UDP-Glycosyltransferase/glycogen phosphorylase"/>
    <property type="match status" value="1"/>
</dbReference>
<dbReference type="RefSeq" id="WP_116033006.1">
    <property type="nucleotide sequence ID" value="NZ_JBHLVV010000085.1"/>
</dbReference>
<dbReference type="Pfam" id="PF01075">
    <property type="entry name" value="Glyco_transf_9"/>
    <property type="match status" value="1"/>
</dbReference>
<evidence type="ECO:0008006" key="5">
    <source>
        <dbReference type="Google" id="ProtNLM"/>
    </source>
</evidence>
<sequence length="342" mass="39514">MKILVIQRKHMGDVLVSSTILHQLKKKYPDSEIDFLVDNKHQQILFGNPLVKNIILWNEENIRKMILMTWKIRRNKYDIILDSSSKVNSGIITFFSNAKKRIGFFKKYTQVFYNAPVKRKKETTSKNTTLSIEHRLQLLEPLDISFQEVFPKTYILDEELSSAKHILSKNGLSTNDNLIMISTFGSKEEKTYPIEYIAKILDYIVNFQKEAKLLCNYLPHQQALFSRVYDLVLPETRNAIVVDFDTRNLREFAAVTSLCKCLIGNEGGATNLSKSLGIPTFSIFAPHVSISDWGWTSQPDRDMFLHLSDFVPNSSNYEDFKPEFLEKHINTFLEKNICANNG</sequence>
<dbReference type="AlphaFoldDB" id="A0A3D9D2F2"/>
<dbReference type="InterPro" id="IPR002201">
    <property type="entry name" value="Glyco_trans_9"/>
</dbReference>
<dbReference type="Gene3D" id="3.40.50.2000">
    <property type="entry name" value="Glycogen Phosphorylase B"/>
    <property type="match status" value="2"/>
</dbReference>
<organism evidence="3 4">
    <name type="scientific">Epilithonimonas hispanica</name>
    <dbReference type="NCBI Taxonomy" id="358687"/>
    <lineage>
        <taxon>Bacteria</taxon>
        <taxon>Pseudomonadati</taxon>
        <taxon>Bacteroidota</taxon>
        <taxon>Flavobacteriia</taxon>
        <taxon>Flavobacteriales</taxon>
        <taxon>Weeksellaceae</taxon>
        <taxon>Chryseobacterium group</taxon>
        <taxon>Epilithonimonas</taxon>
    </lineage>
</organism>
<evidence type="ECO:0000313" key="3">
    <source>
        <dbReference type="EMBL" id="REC72071.1"/>
    </source>
</evidence>
<dbReference type="GO" id="GO:0009244">
    <property type="term" value="P:lipopolysaccharide core region biosynthetic process"/>
    <property type="evidence" value="ECO:0007669"/>
    <property type="project" value="TreeGrafter"/>
</dbReference>
<dbReference type="GO" id="GO:0005829">
    <property type="term" value="C:cytosol"/>
    <property type="evidence" value="ECO:0007669"/>
    <property type="project" value="TreeGrafter"/>
</dbReference>
<dbReference type="GO" id="GO:0008713">
    <property type="term" value="F:ADP-heptose-lipopolysaccharide heptosyltransferase activity"/>
    <property type="evidence" value="ECO:0007669"/>
    <property type="project" value="TreeGrafter"/>
</dbReference>
<evidence type="ECO:0000256" key="2">
    <source>
        <dbReference type="ARBA" id="ARBA00022679"/>
    </source>
</evidence>
<dbReference type="CDD" id="cd03789">
    <property type="entry name" value="GT9_LPS_heptosyltransferase"/>
    <property type="match status" value="1"/>
</dbReference>
<comment type="caution">
    <text evidence="3">The sequence shown here is derived from an EMBL/GenBank/DDBJ whole genome shotgun (WGS) entry which is preliminary data.</text>
</comment>
<dbReference type="InterPro" id="IPR051199">
    <property type="entry name" value="LPS_LOS_Heptosyltrfase"/>
</dbReference>
<dbReference type="EMBL" id="QNUG01000006">
    <property type="protein sequence ID" value="REC72071.1"/>
    <property type="molecule type" value="Genomic_DNA"/>
</dbReference>
<proteinExistence type="predicted"/>
<reference evidence="3 4" key="1">
    <citation type="journal article" date="2006" name="Int. J. Syst. Evol. Microbiol.">
        <title>Chryseobacterium hispanicum sp. nov., isolated from the drinking water distribution system of Sevilla, Spain.</title>
        <authorList>
            <person name="Gallego V."/>
            <person name="Garcia M.T."/>
            <person name="Ventosa A."/>
        </authorList>
    </citation>
    <scope>NUCLEOTIDE SEQUENCE [LARGE SCALE GENOMIC DNA]</scope>
    <source>
        <strain evidence="3 4">KCTC 22104</strain>
    </source>
</reference>
<protein>
    <recommendedName>
        <fullName evidence="5">Heptosyltransferase-2</fullName>
    </recommendedName>
</protein>
<evidence type="ECO:0000256" key="1">
    <source>
        <dbReference type="ARBA" id="ARBA00022676"/>
    </source>
</evidence>
<name>A0A3D9D2F2_9FLAO</name>
<keyword evidence="2" id="KW-0808">Transferase</keyword>
<dbReference type="OrthoDB" id="9772349at2"/>
<evidence type="ECO:0000313" key="4">
    <source>
        <dbReference type="Proteomes" id="UP000256326"/>
    </source>
</evidence>
<dbReference type="Proteomes" id="UP000256326">
    <property type="component" value="Unassembled WGS sequence"/>
</dbReference>
<keyword evidence="4" id="KW-1185">Reference proteome</keyword>
<keyword evidence="1" id="KW-0328">Glycosyltransferase</keyword>
<dbReference type="PANTHER" id="PTHR30160">
    <property type="entry name" value="TETRAACYLDISACCHARIDE 4'-KINASE-RELATED"/>
    <property type="match status" value="1"/>
</dbReference>
<gene>
    <name evidence="3" type="ORF">DRF58_03735</name>
</gene>